<dbReference type="SMART" id="SM00460">
    <property type="entry name" value="TGc"/>
    <property type="match status" value="1"/>
</dbReference>
<feature type="transmembrane region" description="Helical" evidence="2">
    <location>
        <begin position="224"/>
        <end position="248"/>
    </location>
</feature>
<feature type="domain" description="Transglutaminase-like" evidence="3">
    <location>
        <begin position="493"/>
        <end position="568"/>
    </location>
</feature>
<feature type="transmembrane region" description="Helical" evidence="2">
    <location>
        <begin position="20"/>
        <end position="41"/>
    </location>
</feature>
<dbReference type="OrthoDB" id="3651060at2"/>
<dbReference type="InterPro" id="IPR052901">
    <property type="entry name" value="Bact_TGase-like"/>
</dbReference>
<dbReference type="Gene3D" id="3.10.620.30">
    <property type="match status" value="1"/>
</dbReference>
<keyword evidence="2" id="KW-0812">Transmembrane</keyword>
<feature type="transmembrane region" description="Helical" evidence="2">
    <location>
        <begin position="47"/>
        <end position="66"/>
    </location>
</feature>
<feature type="transmembrane region" description="Helical" evidence="2">
    <location>
        <begin position="73"/>
        <end position="93"/>
    </location>
</feature>
<keyword evidence="2" id="KW-1133">Transmembrane helix</keyword>
<sequence length="776" mass="82439">MSATRPPRAPRARALPRPAVLTSILIFSLAAWAVIAVAWWPVYRDDAFVIMAAVVIPVGCALAVTASALRWPAWGLMLAVTAAIAVLGVPLAVPDRTVYGVLPEPDGLTELAAAIAFGWRRLVTIDLPVGDYQSLLVPAFVTLLVGASATVAIALRARRRALAVAIPAISYPLVLALGPDEVRWPISTTLGLLLVLLLWLAVWRRHERADALAGSADRGRGGAVRQFVAAATIVLVAGGTGAGLIAVLPPPDDRIVVRSVVEQPFNPLDAPSPLGAYRASFIPAVADETAIVVEGRAEGDRVRVAVLDSYDGVVFAVGSDSVDSASGRFARVPARRDVAQEEQRRRVDITLARSFGPWLPTIGELVDIRVAGDDGASVRDRVAHNDVTDSAVVVGGAEEGLTYALDFVTDTTGGAELSVLTPGAQPVPAIVAVPETLGDWLADTTAGLDAPGERLEAVIDRLAADGYLSHGVDDDEPPSRPGHSLERLDALLGEPALVGDAEQFAAVAALAARELGFPSRIVLGFVDSQRDDGGVPPSDPDAFRERDLTAWVEVGTARAGWVPIDVVPPRRDVPPPESNETTPVTRPQPAVQPPLEDVPPPDEQAPPDIELDEQPPSGLDPLLLLVLQIVGGMLALVALLAAPILVIVARKAARRRRRRRARDPATRILAGWMQATDDAVDQGIELPPTGTRRERALASGRAPMLVLARVADRAVYAPDEPSADDAGRVWAAVDGARDAFRAGATRSERLRAAVSTRSLRRYPDRVRRRRRRKAQS</sequence>
<gene>
    <name evidence="4" type="ORF">EV141_0364</name>
</gene>
<dbReference type="Proteomes" id="UP000293519">
    <property type="component" value="Unassembled WGS sequence"/>
</dbReference>
<dbReference type="InterPro" id="IPR021878">
    <property type="entry name" value="TgpA_N"/>
</dbReference>
<evidence type="ECO:0000313" key="4">
    <source>
        <dbReference type="EMBL" id="RZS59147.1"/>
    </source>
</evidence>
<dbReference type="RefSeq" id="WP_130484258.1">
    <property type="nucleotide sequence ID" value="NZ_SGWW01000001.1"/>
</dbReference>
<dbReference type="InterPro" id="IPR002931">
    <property type="entry name" value="Transglutaminase-like"/>
</dbReference>
<dbReference type="SUPFAM" id="SSF54001">
    <property type="entry name" value="Cysteine proteinases"/>
    <property type="match status" value="1"/>
</dbReference>
<keyword evidence="5" id="KW-1185">Reference proteome</keyword>
<evidence type="ECO:0000259" key="3">
    <source>
        <dbReference type="SMART" id="SM00460"/>
    </source>
</evidence>
<dbReference type="Pfam" id="PF01841">
    <property type="entry name" value="Transglut_core"/>
    <property type="match status" value="1"/>
</dbReference>
<dbReference type="EMBL" id="SGWW01000001">
    <property type="protein sequence ID" value="RZS59147.1"/>
    <property type="molecule type" value="Genomic_DNA"/>
</dbReference>
<comment type="caution">
    <text evidence="4">The sequence shown here is derived from an EMBL/GenBank/DDBJ whole genome shotgun (WGS) entry which is preliminary data.</text>
</comment>
<dbReference type="AlphaFoldDB" id="A0A4Q7LXD6"/>
<dbReference type="InterPro" id="IPR038765">
    <property type="entry name" value="Papain-like_cys_pep_sf"/>
</dbReference>
<evidence type="ECO:0000256" key="2">
    <source>
        <dbReference type="SAM" id="Phobius"/>
    </source>
</evidence>
<reference evidence="4 5" key="1">
    <citation type="journal article" date="2015" name="Stand. Genomic Sci.">
        <title>Genomic Encyclopedia of Bacterial and Archaeal Type Strains, Phase III: the genomes of soil and plant-associated and newly described type strains.</title>
        <authorList>
            <person name="Whitman W.B."/>
            <person name="Woyke T."/>
            <person name="Klenk H.P."/>
            <person name="Zhou Y."/>
            <person name="Lilburn T.G."/>
            <person name="Beck B.J."/>
            <person name="De Vos P."/>
            <person name="Vandamme P."/>
            <person name="Eisen J.A."/>
            <person name="Garrity G."/>
            <person name="Hugenholtz P."/>
            <person name="Kyrpides N.C."/>
        </authorList>
    </citation>
    <scope>NUCLEOTIDE SEQUENCE [LARGE SCALE GENOMIC DNA]</scope>
    <source>
        <strain evidence="4 5">CV2</strain>
    </source>
</reference>
<feature type="transmembrane region" description="Helical" evidence="2">
    <location>
        <begin position="135"/>
        <end position="154"/>
    </location>
</feature>
<accession>A0A4Q7LXD6</accession>
<dbReference type="Pfam" id="PF11992">
    <property type="entry name" value="TgpA_N"/>
    <property type="match status" value="1"/>
</dbReference>
<evidence type="ECO:0000313" key="5">
    <source>
        <dbReference type="Proteomes" id="UP000293519"/>
    </source>
</evidence>
<dbReference type="PANTHER" id="PTHR42736:SF1">
    <property type="entry name" value="PROTEIN-GLUTAMINE GAMMA-GLUTAMYLTRANSFERASE"/>
    <property type="match status" value="1"/>
</dbReference>
<feature type="transmembrane region" description="Helical" evidence="2">
    <location>
        <begin position="161"/>
        <end position="178"/>
    </location>
</feature>
<dbReference type="PANTHER" id="PTHR42736">
    <property type="entry name" value="PROTEIN-GLUTAMINE GAMMA-GLUTAMYLTRANSFERASE"/>
    <property type="match status" value="1"/>
</dbReference>
<proteinExistence type="predicted"/>
<keyword evidence="2" id="KW-0472">Membrane</keyword>
<feature type="region of interest" description="Disordered" evidence="1">
    <location>
        <begin position="566"/>
        <end position="615"/>
    </location>
</feature>
<evidence type="ECO:0000256" key="1">
    <source>
        <dbReference type="SAM" id="MobiDB-lite"/>
    </source>
</evidence>
<protein>
    <submittedName>
        <fullName evidence="4">Transglutaminase superfamily protein</fullName>
    </submittedName>
</protein>
<feature type="transmembrane region" description="Helical" evidence="2">
    <location>
        <begin position="622"/>
        <end position="649"/>
    </location>
</feature>
<feature type="transmembrane region" description="Helical" evidence="2">
    <location>
        <begin position="184"/>
        <end position="203"/>
    </location>
</feature>
<organism evidence="4 5">
    <name type="scientific">Microcella putealis</name>
    <dbReference type="NCBI Taxonomy" id="337005"/>
    <lineage>
        <taxon>Bacteria</taxon>
        <taxon>Bacillati</taxon>
        <taxon>Actinomycetota</taxon>
        <taxon>Actinomycetes</taxon>
        <taxon>Micrococcales</taxon>
        <taxon>Microbacteriaceae</taxon>
        <taxon>Microcella</taxon>
    </lineage>
</organism>
<feature type="compositionally biased region" description="Pro residues" evidence="1">
    <location>
        <begin position="590"/>
        <end position="604"/>
    </location>
</feature>
<name>A0A4Q7LXD6_9MICO</name>